<dbReference type="AlphaFoldDB" id="A0A1I2YI93"/>
<proteinExistence type="predicted"/>
<evidence type="ECO:0000313" key="2">
    <source>
        <dbReference type="EMBL" id="SFH24301.1"/>
    </source>
</evidence>
<name>A0A1I2YI93_9BACT</name>
<protein>
    <submittedName>
        <fullName evidence="2">Uncharacterized protein</fullName>
    </submittedName>
</protein>
<keyword evidence="3" id="KW-1185">Reference proteome</keyword>
<reference evidence="3" key="1">
    <citation type="submission" date="2016-10" db="EMBL/GenBank/DDBJ databases">
        <authorList>
            <person name="Varghese N."/>
            <person name="Submissions S."/>
        </authorList>
    </citation>
    <scope>NUCLEOTIDE SEQUENCE [LARGE SCALE GENOMIC DNA]</scope>
    <source>
        <strain evidence="3">LP51</strain>
    </source>
</reference>
<dbReference type="EMBL" id="FOOT01000008">
    <property type="protein sequence ID" value="SFH24301.1"/>
    <property type="molecule type" value="Genomic_DNA"/>
</dbReference>
<accession>A0A1I2YI93</accession>
<feature type="region of interest" description="Disordered" evidence="1">
    <location>
        <begin position="57"/>
        <end position="104"/>
    </location>
</feature>
<organism evidence="2 3">
    <name type="scientific">Pontibacter chinhatensis</name>
    <dbReference type="NCBI Taxonomy" id="1436961"/>
    <lineage>
        <taxon>Bacteria</taxon>
        <taxon>Pseudomonadati</taxon>
        <taxon>Bacteroidota</taxon>
        <taxon>Cytophagia</taxon>
        <taxon>Cytophagales</taxon>
        <taxon>Hymenobacteraceae</taxon>
        <taxon>Pontibacter</taxon>
    </lineage>
</organism>
<dbReference type="Proteomes" id="UP000198724">
    <property type="component" value="Unassembled WGS sequence"/>
</dbReference>
<evidence type="ECO:0000313" key="3">
    <source>
        <dbReference type="Proteomes" id="UP000198724"/>
    </source>
</evidence>
<sequence length="167" mass="18939">MLIAYREFPSSEGLGVGLNLVGTSRDLSARGHQLQSLYFRLSNYRLPSLDYREREFEGSERSSEGQGWLDPVLQKADTDIRTRRSARRRSPKQLNENPKTKTPPLLRQEEGELYSCYTYLMCRFLGAGGVAADNLAEEDAVEEQFVGTIPEGPEVRVIWHRNDLACA</sequence>
<gene>
    <name evidence="2" type="ORF">SAMN05421739_10848</name>
</gene>
<evidence type="ECO:0000256" key="1">
    <source>
        <dbReference type="SAM" id="MobiDB-lite"/>
    </source>
</evidence>